<feature type="non-terminal residue" evidence="1">
    <location>
        <position position="108"/>
    </location>
</feature>
<reference evidence="1" key="1">
    <citation type="submission" date="2021-02" db="EMBL/GenBank/DDBJ databases">
        <authorList>
            <person name="Dougan E. K."/>
            <person name="Rhodes N."/>
            <person name="Thang M."/>
            <person name="Chan C."/>
        </authorList>
    </citation>
    <scope>NUCLEOTIDE SEQUENCE</scope>
</reference>
<accession>A0A812LA12</accession>
<protein>
    <submittedName>
        <fullName evidence="1">Uncharacterized protein</fullName>
    </submittedName>
</protein>
<dbReference type="OrthoDB" id="426679at2759"/>
<organism evidence="1 2">
    <name type="scientific">Symbiodinium pilosum</name>
    <name type="common">Dinoflagellate</name>
    <dbReference type="NCBI Taxonomy" id="2952"/>
    <lineage>
        <taxon>Eukaryota</taxon>
        <taxon>Sar</taxon>
        <taxon>Alveolata</taxon>
        <taxon>Dinophyceae</taxon>
        <taxon>Suessiales</taxon>
        <taxon>Symbiodiniaceae</taxon>
        <taxon>Symbiodinium</taxon>
    </lineage>
</organism>
<keyword evidence="2" id="KW-1185">Reference proteome</keyword>
<name>A0A812LA12_SYMPI</name>
<feature type="non-terminal residue" evidence="1">
    <location>
        <position position="1"/>
    </location>
</feature>
<proteinExistence type="predicted"/>
<dbReference type="EMBL" id="CAJNIZ010005045">
    <property type="protein sequence ID" value="CAE7238314.1"/>
    <property type="molecule type" value="Genomic_DNA"/>
</dbReference>
<gene>
    <name evidence="1" type="ORF">SPIL2461_LOCUS3973</name>
</gene>
<dbReference type="AlphaFoldDB" id="A0A812LA12"/>
<evidence type="ECO:0000313" key="2">
    <source>
        <dbReference type="Proteomes" id="UP000649617"/>
    </source>
</evidence>
<comment type="caution">
    <text evidence="1">The sequence shown here is derived from an EMBL/GenBank/DDBJ whole genome shotgun (WGS) entry which is preliminary data.</text>
</comment>
<dbReference type="Proteomes" id="UP000649617">
    <property type="component" value="Unassembled WGS sequence"/>
</dbReference>
<sequence>KPARRAALLGALGAMTSDPTWALPGSPRFAGTYDDPKYPGCLREILPQGRDVVVRGVDGPAGCAEGKAWEATGRRGRGTPDTLQPNELLLDFSARGGPSEVIATWVPG</sequence>
<evidence type="ECO:0000313" key="1">
    <source>
        <dbReference type="EMBL" id="CAE7238314.1"/>
    </source>
</evidence>